<dbReference type="InterPro" id="IPR046341">
    <property type="entry name" value="SET_dom_sf"/>
</dbReference>
<feature type="non-terminal residue" evidence="6">
    <location>
        <position position="307"/>
    </location>
</feature>
<gene>
    <name evidence="6" type="ORF">Vafri_16508</name>
</gene>
<comment type="caution">
    <text evidence="6">The sequence shown here is derived from an EMBL/GenBank/DDBJ whole genome shotgun (WGS) entry which is preliminary data.</text>
</comment>
<dbReference type="EMBL" id="BNCO01000050">
    <property type="protein sequence ID" value="GIL62233.1"/>
    <property type="molecule type" value="Genomic_DNA"/>
</dbReference>
<feature type="domain" description="MYND-type" evidence="5">
    <location>
        <begin position="82"/>
        <end position="121"/>
    </location>
</feature>
<dbReference type="Gene3D" id="1.10.220.160">
    <property type="match status" value="1"/>
</dbReference>
<accession>A0A8J4BIZ1</accession>
<evidence type="ECO:0000259" key="5">
    <source>
        <dbReference type="Pfam" id="PF01753"/>
    </source>
</evidence>
<dbReference type="GO" id="GO:0008270">
    <property type="term" value="F:zinc ion binding"/>
    <property type="evidence" value="ECO:0007669"/>
    <property type="project" value="UniProtKB-KW"/>
</dbReference>
<dbReference type="Gene3D" id="2.170.270.10">
    <property type="entry name" value="SET domain"/>
    <property type="match status" value="1"/>
</dbReference>
<reference evidence="6" key="1">
    <citation type="journal article" date="2021" name="Proc. Natl. Acad. Sci. U.S.A.">
        <title>Three genomes in the algal genus Volvox reveal the fate of a haploid sex-determining region after a transition to homothallism.</title>
        <authorList>
            <person name="Yamamoto K."/>
            <person name="Hamaji T."/>
            <person name="Kawai-Toyooka H."/>
            <person name="Matsuzaki R."/>
            <person name="Takahashi F."/>
            <person name="Nishimura Y."/>
            <person name="Kawachi M."/>
            <person name="Noguchi H."/>
            <person name="Minakuchi Y."/>
            <person name="Umen J.G."/>
            <person name="Toyoda A."/>
            <person name="Nozaki H."/>
        </authorList>
    </citation>
    <scope>NUCLEOTIDE SEQUENCE</scope>
    <source>
        <strain evidence="6">NIES-3780</strain>
    </source>
</reference>
<dbReference type="AlphaFoldDB" id="A0A8J4BIZ1"/>
<keyword evidence="3" id="KW-0862">Zinc</keyword>
<feature type="region of interest" description="Disordered" evidence="4">
    <location>
        <begin position="38"/>
        <end position="61"/>
    </location>
</feature>
<evidence type="ECO:0000313" key="7">
    <source>
        <dbReference type="Proteomes" id="UP000747399"/>
    </source>
</evidence>
<dbReference type="Gene3D" id="6.10.140.2220">
    <property type="match status" value="1"/>
</dbReference>
<evidence type="ECO:0000256" key="4">
    <source>
        <dbReference type="SAM" id="MobiDB-lite"/>
    </source>
</evidence>
<evidence type="ECO:0000256" key="2">
    <source>
        <dbReference type="ARBA" id="ARBA00022771"/>
    </source>
</evidence>
<protein>
    <recommendedName>
        <fullName evidence="5">MYND-type domain-containing protein</fullName>
    </recommendedName>
</protein>
<keyword evidence="2" id="KW-0863">Zinc-finger</keyword>
<organism evidence="6 7">
    <name type="scientific">Volvox africanus</name>
    <dbReference type="NCBI Taxonomy" id="51714"/>
    <lineage>
        <taxon>Eukaryota</taxon>
        <taxon>Viridiplantae</taxon>
        <taxon>Chlorophyta</taxon>
        <taxon>core chlorophytes</taxon>
        <taxon>Chlorophyceae</taxon>
        <taxon>CS clade</taxon>
        <taxon>Chlamydomonadales</taxon>
        <taxon>Volvocaceae</taxon>
        <taxon>Volvox</taxon>
    </lineage>
</organism>
<evidence type="ECO:0000256" key="1">
    <source>
        <dbReference type="ARBA" id="ARBA00022723"/>
    </source>
</evidence>
<evidence type="ECO:0000313" key="6">
    <source>
        <dbReference type="EMBL" id="GIL62233.1"/>
    </source>
</evidence>
<dbReference type="InterPro" id="IPR002893">
    <property type="entry name" value="Znf_MYND"/>
</dbReference>
<dbReference type="Pfam" id="PF01753">
    <property type="entry name" value="zf-MYND"/>
    <property type="match status" value="1"/>
</dbReference>
<keyword evidence="1" id="KW-0479">Metal-binding</keyword>
<name>A0A8J4BIZ1_9CHLO</name>
<dbReference type="SUPFAM" id="SSF144232">
    <property type="entry name" value="HIT/MYND zinc finger-like"/>
    <property type="match status" value="1"/>
</dbReference>
<dbReference type="Proteomes" id="UP000747399">
    <property type="component" value="Unassembled WGS sequence"/>
</dbReference>
<keyword evidence="7" id="KW-1185">Reference proteome</keyword>
<sequence length="307" mass="32041">EFGKQRNWCCCEHPNCVGHCGYQGKEGGWAGYSKRLAATPRSAPSKPNPQKPLVTSRASPLPDIQERPYATSLLPQFGPVTCRTCFRSITAAAKSLQRCRRCGAAYYCSYKCASLDRRPHRDSGECWLYDHAAGLSLAAPAGLQREAVLALRHLTTATTAQTANTLGPSTTVHATAAAPAPPIIATSTLVTATTAEITTTRTASPRPGSPTLQQALSCHEALLSAGSQLERELAGWQAAAVASAVTQGEGEVEDRGERRAAAVTVAVWPLGKLAQAAIAQATMLAEAAGLGPGLGLLGTMLARAALA</sequence>
<proteinExistence type="predicted"/>
<feature type="non-terminal residue" evidence="6">
    <location>
        <position position="1"/>
    </location>
</feature>
<evidence type="ECO:0000256" key="3">
    <source>
        <dbReference type="ARBA" id="ARBA00022833"/>
    </source>
</evidence>